<dbReference type="InterPro" id="IPR000086">
    <property type="entry name" value="NUDIX_hydrolase_dom"/>
</dbReference>
<evidence type="ECO:0000256" key="1">
    <source>
        <dbReference type="SAM" id="MobiDB-lite"/>
    </source>
</evidence>
<accession>A0AAD4H6Y6</accession>
<dbReference type="PANTHER" id="PTHR12992">
    <property type="entry name" value="NUDIX HYDROLASE"/>
    <property type="match status" value="1"/>
</dbReference>
<comment type="caution">
    <text evidence="3">The sequence shown here is derived from an EMBL/GenBank/DDBJ whole genome shotgun (WGS) entry which is preliminary data.</text>
</comment>
<gene>
    <name evidence="3" type="ORF">BGZ95_009622</name>
</gene>
<dbReference type="SUPFAM" id="SSF55811">
    <property type="entry name" value="Nudix"/>
    <property type="match status" value="1"/>
</dbReference>
<dbReference type="GO" id="GO:0010945">
    <property type="term" value="F:coenzyme A diphosphatase activity"/>
    <property type="evidence" value="ECO:0007669"/>
    <property type="project" value="InterPro"/>
</dbReference>
<protein>
    <recommendedName>
        <fullName evidence="2">Nudix hydrolase domain-containing protein</fullName>
    </recommendedName>
</protein>
<feature type="region of interest" description="Disordered" evidence="1">
    <location>
        <begin position="39"/>
        <end position="89"/>
    </location>
</feature>
<dbReference type="AlphaFoldDB" id="A0AAD4H6Y6"/>
<keyword evidence="4" id="KW-1185">Reference proteome</keyword>
<dbReference type="Pfam" id="PF00293">
    <property type="entry name" value="NUDIX"/>
    <property type="match status" value="1"/>
</dbReference>
<evidence type="ECO:0000313" key="4">
    <source>
        <dbReference type="Proteomes" id="UP001194580"/>
    </source>
</evidence>
<dbReference type="Proteomes" id="UP001194580">
    <property type="component" value="Unassembled WGS sequence"/>
</dbReference>
<evidence type="ECO:0000259" key="2">
    <source>
        <dbReference type="PROSITE" id="PS51462"/>
    </source>
</evidence>
<name>A0AAD4H6Y6_9FUNG</name>
<dbReference type="EMBL" id="JAAAIL010000582">
    <property type="protein sequence ID" value="KAG0274605.1"/>
    <property type="molecule type" value="Genomic_DNA"/>
</dbReference>
<sequence length="454" mass="51686">MTREITALTTIIDSLGPPRKIKSRGPKYRRASVAIIIRVRPDPHRYSQYSTRQHQQQEQKSSAGGAKQQGQGQSGQPGQPQGQQQQQLRPIQAIENPESLDEFFDQDWVRTGVPEVLFIERATRKTDRWSGHVALPGGKREEADEDDQETAARETLEEIGLDLSDLTQFRCLGALDDRELWTSFGRVFLMVLSPFVYIQLSPSTPPLKPQPDEVASVHWQPLSLFLDRLEQPQWTPMTINLSSKLTPRLSRTFLRGLFGTMSLHSVEMPYKPEFVLRTTSSSAPSRLQHSTVNLSSSTISSGPGSPTTKVVIDYEPEWDPEHRPLKLWGLTLQMMADLLELKDGPIQLDIRQMVWDSKRMRKRLDAGYLPGFSQTDMHFWVRALLKFHSWQGTEKKTMQSNRVGSWESYYRLVKQAFLFVILGRVAAFALLVKLLKTPVLRLLQGQSPLPSSRS</sequence>
<dbReference type="InterPro" id="IPR045121">
    <property type="entry name" value="CoAse"/>
</dbReference>
<proteinExistence type="predicted"/>
<dbReference type="Gene3D" id="3.90.79.10">
    <property type="entry name" value="Nucleoside Triphosphate Pyrophosphohydrolase"/>
    <property type="match status" value="1"/>
</dbReference>
<evidence type="ECO:0000313" key="3">
    <source>
        <dbReference type="EMBL" id="KAG0274605.1"/>
    </source>
</evidence>
<dbReference type="PROSITE" id="PS51462">
    <property type="entry name" value="NUDIX"/>
    <property type="match status" value="1"/>
</dbReference>
<dbReference type="PANTHER" id="PTHR12992:SF44">
    <property type="entry name" value="NUDIX HYDROLASE DOMAIN-CONTAINING PROTEIN"/>
    <property type="match status" value="1"/>
</dbReference>
<feature type="domain" description="Nudix hydrolase" evidence="2">
    <location>
        <begin position="99"/>
        <end position="243"/>
    </location>
</feature>
<feature type="compositionally biased region" description="Polar residues" evidence="1">
    <location>
        <begin position="47"/>
        <end position="58"/>
    </location>
</feature>
<feature type="region of interest" description="Disordered" evidence="1">
    <location>
        <begin position="130"/>
        <end position="149"/>
    </location>
</feature>
<dbReference type="CDD" id="cd03426">
    <property type="entry name" value="NUDIX_CoAse_Nudt7"/>
    <property type="match status" value="1"/>
</dbReference>
<dbReference type="InterPro" id="IPR015797">
    <property type="entry name" value="NUDIX_hydrolase-like_dom_sf"/>
</dbReference>
<organism evidence="3 4">
    <name type="scientific">Linnemannia exigua</name>
    <dbReference type="NCBI Taxonomy" id="604196"/>
    <lineage>
        <taxon>Eukaryota</taxon>
        <taxon>Fungi</taxon>
        <taxon>Fungi incertae sedis</taxon>
        <taxon>Mucoromycota</taxon>
        <taxon>Mortierellomycotina</taxon>
        <taxon>Mortierellomycetes</taxon>
        <taxon>Mortierellales</taxon>
        <taxon>Mortierellaceae</taxon>
        <taxon>Linnemannia</taxon>
    </lineage>
</organism>
<feature type="compositionally biased region" description="Low complexity" evidence="1">
    <location>
        <begin position="59"/>
        <end position="87"/>
    </location>
</feature>
<reference evidence="3" key="1">
    <citation type="journal article" date="2020" name="Fungal Divers.">
        <title>Resolving the Mortierellaceae phylogeny through synthesis of multi-gene phylogenetics and phylogenomics.</title>
        <authorList>
            <person name="Vandepol N."/>
            <person name="Liber J."/>
            <person name="Desiro A."/>
            <person name="Na H."/>
            <person name="Kennedy M."/>
            <person name="Barry K."/>
            <person name="Grigoriev I.V."/>
            <person name="Miller A.N."/>
            <person name="O'Donnell K."/>
            <person name="Stajich J.E."/>
            <person name="Bonito G."/>
        </authorList>
    </citation>
    <scope>NUCLEOTIDE SEQUENCE</scope>
    <source>
        <strain evidence="3">NRRL 28262</strain>
    </source>
</reference>